<proteinExistence type="predicted"/>
<comment type="subcellular location">
    <subcellularLocation>
        <location evidence="1">Endomembrane system</location>
        <topology evidence="1">Multi-pass membrane protein</topology>
    </subcellularLocation>
</comment>
<accession>A0A1W2E2Q3</accession>
<feature type="compositionally biased region" description="Basic and acidic residues" evidence="5">
    <location>
        <begin position="103"/>
        <end position="112"/>
    </location>
</feature>
<feature type="transmembrane region" description="Helical" evidence="6">
    <location>
        <begin position="7"/>
        <end position="25"/>
    </location>
</feature>
<dbReference type="Proteomes" id="UP000192418">
    <property type="component" value="Unassembled WGS sequence"/>
</dbReference>
<dbReference type="PANTHER" id="PTHR24074">
    <property type="entry name" value="CO-CHAPERONE PROTEIN DJLA"/>
    <property type="match status" value="1"/>
</dbReference>
<reference evidence="8 9" key="1">
    <citation type="submission" date="2017-04" db="EMBL/GenBank/DDBJ databases">
        <authorList>
            <person name="Afonso C.L."/>
            <person name="Miller P.J."/>
            <person name="Scott M.A."/>
            <person name="Spackman E."/>
            <person name="Goraichik I."/>
            <person name="Dimitrov K.M."/>
            <person name="Suarez D.L."/>
            <person name="Swayne D.E."/>
        </authorList>
    </citation>
    <scope>NUCLEOTIDE SEQUENCE [LARGE SCALE GENOMIC DNA]</scope>
    <source>
        <strain evidence="8 9">DSM 3385</strain>
    </source>
</reference>
<dbReference type="PRINTS" id="PR00625">
    <property type="entry name" value="JDOMAIN"/>
</dbReference>
<feature type="compositionally biased region" description="Polar residues" evidence="5">
    <location>
        <begin position="72"/>
        <end position="84"/>
    </location>
</feature>
<keyword evidence="4 6" id="KW-0472">Membrane</keyword>
<feature type="domain" description="J" evidence="7">
    <location>
        <begin position="110"/>
        <end position="168"/>
    </location>
</feature>
<dbReference type="SUPFAM" id="SSF46565">
    <property type="entry name" value="Chaperone J-domain"/>
    <property type="match status" value="1"/>
</dbReference>
<dbReference type="InterPro" id="IPR050817">
    <property type="entry name" value="DjlA_DnaK_co-chaperone"/>
</dbReference>
<dbReference type="SMART" id="SM00271">
    <property type="entry name" value="DnaJ"/>
    <property type="match status" value="1"/>
</dbReference>
<dbReference type="InterPro" id="IPR036869">
    <property type="entry name" value="J_dom_sf"/>
</dbReference>
<evidence type="ECO:0000256" key="6">
    <source>
        <dbReference type="SAM" id="Phobius"/>
    </source>
</evidence>
<evidence type="ECO:0000313" key="8">
    <source>
        <dbReference type="EMBL" id="SMD04101.1"/>
    </source>
</evidence>
<dbReference type="InterPro" id="IPR001623">
    <property type="entry name" value="DnaJ_domain"/>
</dbReference>
<dbReference type="Pfam" id="PF00226">
    <property type="entry name" value="DnaJ"/>
    <property type="match status" value="1"/>
</dbReference>
<dbReference type="Gene3D" id="1.10.287.110">
    <property type="entry name" value="DnaJ domain"/>
    <property type="match status" value="1"/>
</dbReference>
<dbReference type="AlphaFoldDB" id="A0A1W2E2Q3"/>
<keyword evidence="2 6" id="KW-0812">Transmembrane</keyword>
<dbReference type="InterPro" id="IPR010652">
    <property type="entry name" value="DUF1232"/>
</dbReference>
<dbReference type="STRING" id="1121400.SAMN02746065_12349"/>
<evidence type="ECO:0000256" key="3">
    <source>
        <dbReference type="ARBA" id="ARBA00022989"/>
    </source>
</evidence>
<feature type="compositionally biased region" description="Low complexity" evidence="5">
    <location>
        <begin position="85"/>
        <end position="98"/>
    </location>
</feature>
<dbReference type="CDD" id="cd06257">
    <property type="entry name" value="DnaJ"/>
    <property type="match status" value="1"/>
</dbReference>
<organism evidence="8 9">
    <name type="scientific">Desulfocicer vacuolatum DSM 3385</name>
    <dbReference type="NCBI Taxonomy" id="1121400"/>
    <lineage>
        <taxon>Bacteria</taxon>
        <taxon>Pseudomonadati</taxon>
        <taxon>Thermodesulfobacteriota</taxon>
        <taxon>Desulfobacteria</taxon>
        <taxon>Desulfobacterales</taxon>
        <taxon>Desulfobacteraceae</taxon>
        <taxon>Desulfocicer</taxon>
    </lineage>
</organism>
<feature type="region of interest" description="Disordered" evidence="5">
    <location>
        <begin position="64"/>
        <end position="121"/>
    </location>
</feature>
<evidence type="ECO:0000256" key="4">
    <source>
        <dbReference type="ARBA" id="ARBA00023136"/>
    </source>
</evidence>
<evidence type="ECO:0000256" key="2">
    <source>
        <dbReference type="ARBA" id="ARBA00022692"/>
    </source>
</evidence>
<evidence type="ECO:0000256" key="1">
    <source>
        <dbReference type="ARBA" id="ARBA00004127"/>
    </source>
</evidence>
<dbReference type="Pfam" id="PF06803">
    <property type="entry name" value="DUF1232"/>
    <property type="match status" value="1"/>
</dbReference>
<gene>
    <name evidence="8" type="ORF">SAMN02746065_12349</name>
</gene>
<keyword evidence="3 6" id="KW-1133">Transmembrane helix</keyword>
<evidence type="ECO:0000256" key="5">
    <source>
        <dbReference type="SAM" id="MobiDB-lite"/>
    </source>
</evidence>
<name>A0A1W2E2Q3_9BACT</name>
<dbReference type="GO" id="GO:0012505">
    <property type="term" value="C:endomembrane system"/>
    <property type="evidence" value="ECO:0007669"/>
    <property type="project" value="UniProtKB-SubCell"/>
</dbReference>
<sequence>MSQMAKFFIILAVVIYVISPFDLIPDFLMPFIGWIDDTVLISMLIYYLRTGKIPGIFSRKGNFQARYRPPGSQGNTTGGENHNTQQGSFSQSSQSHRQSWAKEPSEGEKSPHDILGVSPDATPGEIREAYITLAKQYHPDKVAHLGEELQILAEKRFKEIQQAYARLS</sequence>
<protein>
    <recommendedName>
        <fullName evidence="7">J domain-containing protein</fullName>
    </recommendedName>
</protein>
<evidence type="ECO:0000259" key="7">
    <source>
        <dbReference type="PROSITE" id="PS50076"/>
    </source>
</evidence>
<dbReference type="PROSITE" id="PS50076">
    <property type="entry name" value="DNAJ_2"/>
    <property type="match status" value="1"/>
</dbReference>
<evidence type="ECO:0000313" key="9">
    <source>
        <dbReference type="Proteomes" id="UP000192418"/>
    </source>
</evidence>
<dbReference type="EMBL" id="FWXY01000023">
    <property type="protein sequence ID" value="SMD04101.1"/>
    <property type="molecule type" value="Genomic_DNA"/>
</dbReference>
<keyword evidence="9" id="KW-1185">Reference proteome</keyword>